<evidence type="ECO:0000313" key="3">
    <source>
        <dbReference type="Proteomes" id="UP001268089"/>
    </source>
</evidence>
<feature type="signal peptide" evidence="1">
    <location>
        <begin position="1"/>
        <end position="27"/>
    </location>
</feature>
<organism evidence="2 3">
    <name type="scientific">Rhodoferax saidenbachensis</name>
    <dbReference type="NCBI Taxonomy" id="1484693"/>
    <lineage>
        <taxon>Bacteria</taxon>
        <taxon>Pseudomonadati</taxon>
        <taxon>Pseudomonadota</taxon>
        <taxon>Betaproteobacteria</taxon>
        <taxon>Burkholderiales</taxon>
        <taxon>Comamonadaceae</taxon>
        <taxon>Rhodoferax</taxon>
    </lineage>
</organism>
<evidence type="ECO:0000313" key="2">
    <source>
        <dbReference type="EMBL" id="MDR7305078.1"/>
    </source>
</evidence>
<dbReference type="InterPro" id="IPR002816">
    <property type="entry name" value="TraB/PrgY/GumN_fam"/>
</dbReference>
<dbReference type="PANTHER" id="PTHR40590:SF1">
    <property type="entry name" value="CYTOPLASMIC PROTEIN"/>
    <property type="match status" value="1"/>
</dbReference>
<protein>
    <submittedName>
        <fullName evidence="2">Uncharacterized protein YbaP (TraB family)</fullName>
    </submittedName>
</protein>
<dbReference type="RefSeq" id="WP_310338873.1">
    <property type="nucleotide sequence ID" value="NZ_JAVDXO010000001.1"/>
</dbReference>
<proteinExistence type="predicted"/>
<evidence type="ECO:0000256" key="1">
    <source>
        <dbReference type="SAM" id="SignalP"/>
    </source>
</evidence>
<comment type="caution">
    <text evidence="2">The sequence shown here is derived from an EMBL/GenBank/DDBJ whole genome shotgun (WGS) entry which is preliminary data.</text>
</comment>
<dbReference type="PANTHER" id="PTHR40590">
    <property type="entry name" value="CYTOPLASMIC PROTEIN-RELATED"/>
    <property type="match status" value="1"/>
</dbReference>
<dbReference type="EMBL" id="JAVDXO010000001">
    <property type="protein sequence ID" value="MDR7305078.1"/>
    <property type="molecule type" value="Genomic_DNA"/>
</dbReference>
<dbReference type="InterPro" id="IPR047111">
    <property type="entry name" value="YbaP-like"/>
</dbReference>
<dbReference type="Proteomes" id="UP001268089">
    <property type="component" value="Unassembled WGS sequence"/>
</dbReference>
<sequence length="322" mass="34964">MPSARAAIQFVAICTLGWLFSGAVASAADGTAGACPPAAQPLNEPLFQAAAAQAQDRGLLWRISKGGHSSYLYGTLHVGRAAWMAPGPLLRDALQATDTLALELDPLNPDMQREMAAGLAQMKLRPLTAALRARLLRQLQAQCLPTQDVDKVPAEMQLITLSALVGRRDGLDPTYGSEVLLSVVARSMARTVVSLETVQEQMHALLARNAAEANTVVREGLDDLETDRLRQMLLRTVDVWDTADFDVLSRYNEWCQCADTPSEKEQMRRLLDDRNPGLAQRVDALHTSGKKLLVAVGSLHMAGPQGLPALLATRGYLVERLR</sequence>
<reference evidence="2 3" key="1">
    <citation type="submission" date="2023-07" db="EMBL/GenBank/DDBJ databases">
        <title>Sorghum-associated microbial communities from plants grown in Nebraska, USA.</title>
        <authorList>
            <person name="Schachtman D."/>
        </authorList>
    </citation>
    <scope>NUCLEOTIDE SEQUENCE [LARGE SCALE GENOMIC DNA]</scope>
    <source>
        <strain evidence="2 3">BE308</strain>
    </source>
</reference>
<feature type="chain" id="PRO_5047415048" evidence="1">
    <location>
        <begin position="28"/>
        <end position="322"/>
    </location>
</feature>
<keyword evidence="3" id="KW-1185">Reference proteome</keyword>
<accession>A0ABU1ZHW5</accession>
<dbReference type="CDD" id="cd14789">
    <property type="entry name" value="Tiki"/>
    <property type="match status" value="1"/>
</dbReference>
<name>A0ABU1ZHW5_9BURK</name>
<dbReference type="Pfam" id="PF01963">
    <property type="entry name" value="TraB_PrgY_gumN"/>
    <property type="match status" value="1"/>
</dbReference>
<gene>
    <name evidence="2" type="ORF">J2X15_000344</name>
</gene>
<keyword evidence="1" id="KW-0732">Signal</keyword>